<dbReference type="PANTHER" id="PTHR16023">
    <property type="entry name" value="TAX1 BINDING PROTEIN-RELATED"/>
    <property type="match status" value="1"/>
</dbReference>
<dbReference type="GO" id="GO:0070772">
    <property type="term" value="C:PAS complex"/>
    <property type="evidence" value="ECO:0007669"/>
    <property type="project" value="InterPro"/>
</dbReference>
<feature type="compositionally biased region" description="Polar residues" evidence="1">
    <location>
        <begin position="136"/>
        <end position="145"/>
    </location>
</feature>
<dbReference type="GO" id="GO:0010008">
    <property type="term" value="C:endosome membrane"/>
    <property type="evidence" value="ECO:0007669"/>
    <property type="project" value="TreeGrafter"/>
</dbReference>
<evidence type="ECO:0000313" key="3">
    <source>
        <dbReference type="Proteomes" id="UP001163046"/>
    </source>
</evidence>
<name>A0A9X0CLZ5_9CNID</name>
<dbReference type="InterPro" id="IPR026825">
    <property type="entry name" value="Vac14"/>
</dbReference>
<evidence type="ECO:0000256" key="1">
    <source>
        <dbReference type="SAM" id="MobiDB-lite"/>
    </source>
</evidence>
<dbReference type="SUPFAM" id="SSF48371">
    <property type="entry name" value="ARM repeat"/>
    <property type="match status" value="1"/>
</dbReference>
<comment type="caution">
    <text evidence="2">The sequence shown here is derived from an EMBL/GenBank/DDBJ whole genome shotgun (WGS) entry which is preliminary data.</text>
</comment>
<sequence>MRLITEDDDRDIDSDAISMDCDNDFVEPRVQLDLGPVVNVLTCQLSHKSIQTRIAVLRWVLLLHMKTPNKIFGQIETLFPELLKTLSDPSDEVVLLVLEALAEISASPAGPQEIVPHRACLSQAHQPQSRPPLRTGNLTNTFISS</sequence>
<evidence type="ECO:0000313" key="2">
    <source>
        <dbReference type="EMBL" id="KAJ7365055.1"/>
    </source>
</evidence>
<dbReference type="GO" id="GO:0006661">
    <property type="term" value="P:phosphatidylinositol biosynthetic process"/>
    <property type="evidence" value="ECO:0007669"/>
    <property type="project" value="InterPro"/>
</dbReference>
<dbReference type="AlphaFoldDB" id="A0A9X0CLZ5"/>
<dbReference type="Gene3D" id="1.25.10.10">
    <property type="entry name" value="Leucine-rich Repeat Variant"/>
    <property type="match status" value="1"/>
</dbReference>
<dbReference type="InterPro" id="IPR016024">
    <property type="entry name" value="ARM-type_fold"/>
</dbReference>
<gene>
    <name evidence="2" type="primary">VAC14_2</name>
    <name evidence="2" type="ORF">OS493_007697</name>
</gene>
<reference evidence="2" key="1">
    <citation type="submission" date="2023-01" db="EMBL/GenBank/DDBJ databases">
        <title>Genome assembly of the deep-sea coral Lophelia pertusa.</title>
        <authorList>
            <person name="Herrera S."/>
            <person name="Cordes E."/>
        </authorList>
    </citation>
    <scope>NUCLEOTIDE SEQUENCE</scope>
    <source>
        <strain evidence="2">USNM1676648</strain>
        <tissue evidence="2">Polyp</tissue>
    </source>
</reference>
<proteinExistence type="predicted"/>
<dbReference type="EMBL" id="MU827304">
    <property type="protein sequence ID" value="KAJ7365055.1"/>
    <property type="molecule type" value="Genomic_DNA"/>
</dbReference>
<dbReference type="Proteomes" id="UP001163046">
    <property type="component" value="Unassembled WGS sequence"/>
</dbReference>
<feature type="region of interest" description="Disordered" evidence="1">
    <location>
        <begin position="123"/>
        <end position="145"/>
    </location>
</feature>
<dbReference type="OrthoDB" id="5574975at2759"/>
<accession>A0A9X0CLZ5</accession>
<dbReference type="PANTHER" id="PTHR16023:SF0">
    <property type="entry name" value="PROTEIN VAC14 HOMOLOG"/>
    <property type="match status" value="1"/>
</dbReference>
<dbReference type="InterPro" id="IPR011989">
    <property type="entry name" value="ARM-like"/>
</dbReference>
<organism evidence="2 3">
    <name type="scientific">Desmophyllum pertusum</name>
    <dbReference type="NCBI Taxonomy" id="174260"/>
    <lineage>
        <taxon>Eukaryota</taxon>
        <taxon>Metazoa</taxon>
        <taxon>Cnidaria</taxon>
        <taxon>Anthozoa</taxon>
        <taxon>Hexacorallia</taxon>
        <taxon>Scleractinia</taxon>
        <taxon>Caryophylliina</taxon>
        <taxon>Caryophylliidae</taxon>
        <taxon>Desmophyllum</taxon>
    </lineage>
</organism>
<keyword evidence="3" id="KW-1185">Reference proteome</keyword>
<protein>
    <submittedName>
        <fullName evidence="2">PtdIns(3,5)P(2) sythesis regulation factor</fullName>
    </submittedName>
</protein>